<evidence type="ECO:0000256" key="3">
    <source>
        <dbReference type="ARBA" id="ARBA00022777"/>
    </source>
</evidence>
<dbReference type="OrthoDB" id="9813569at2"/>
<gene>
    <name evidence="5" type="ORF">CK503_07930</name>
</gene>
<dbReference type="SUPFAM" id="SSF53613">
    <property type="entry name" value="Ribokinase-like"/>
    <property type="match status" value="1"/>
</dbReference>
<dbReference type="InterPro" id="IPR029056">
    <property type="entry name" value="Ribokinase-like"/>
</dbReference>
<dbReference type="InterPro" id="IPR052700">
    <property type="entry name" value="Carb_kinase_PfkB-like"/>
</dbReference>
<dbReference type="PANTHER" id="PTHR43320:SF3">
    <property type="entry name" value="CARBOHYDRATE KINASE PFKB DOMAIN-CONTAINING PROTEIN"/>
    <property type="match status" value="1"/>
</dbReference>
<sequence length="334" mass="36887">MKKKYNVYGIGNALVDMEFEVGDEFLEKHDVEKGVMTLVDEETQFQLISDISREETVEKPGGSAANTVFAVSQFGGKAFYSCKVANDPFGDLYLDDMKEAGIDTNFDRQEREDGITGKCLVMVTDDAERTMNTYLGITQNLSTKEIDELAIRDSEYVYIEGYLVTSENGFETMKQTKKIAQQNDVKTALTLSDPSIVEGFKSRFEDIIGASVDLLFCNEKEAKIYTGKDNLKEAREALKKEAKRFVITQGANGAMIYDGDTFIDIEPYDVQAVDTNGAGDMYAGAFLYGITDGMGFAGAGKLASLAGSKVVSQFGPRLKWHQMQEILKEAKGAE</sequence>
<reference evidence="5 6" key="1">
    <citation type="submission" date="2017-08" db="EMBL/GenBank/DDBJ databases">
        <title>Aliifodinibius alkalisoli sp. nov., isolated from saline alkaline soil.</title>
        <authorList>
            <person name="Liu D."/>
            <person name="Zhang G."/>
        </authorList>
    </citation>
    <scope>NUCLEOTIDE SEQUENCE [LARGE SCALE GENOMIC DNA]</scope>
    <source>
        <strain evidence="5 6">WN023</strain>
    </source>
</reference>
<dbReference type="RefSeq" id="WP_095606264.1">
    <property type="nucleotide sequence ID" value="NZ_NSKE01000005.1"/>
</dbReference>
<dbReference type="Pfam" id="PF00294">
    <property type="entry name" value="PfkB"/>
    <property type="match status" value="1"/>
</dbReference>
<dbReference type="AlphaFoldDB" id="A0A2A2GBA4"/>
<dbReference type="Gene3D" id="3.30.1110.10">
    <property type="match status" value="1"/>
</dbReference>
<dbReference type="Proteomes" id="UP000218831">
    <property type="component" value="Unassembled WGS sequence"/>
</dbReference>
<accession>A0A2A2GBA4</accession>
<evidence type="ECO:0000256" key="2">
    <source>
        <dbReference type="ARBA" id="ARBA00022679"/>
    </source>
</evidence>
<dbReference type="InterPro" id="IPR011611">
    <property type="entry name" value="PfkB_dom"/>
</dbReference>
<evidence type="ECO:0000259" key="4">
    <source>
        <dbReference type="Pfam" id="PF00294"/>
    </source>
</evidence>
<dbReference type="InterPro" id="IPR002173">
    <property type="entry name" value="Carboh/pur_kinase_PfkB_CS"/>
</dbReference>
<feature type="domain" description="Carbohydrate kinase PfkB" evidence="4">
    <location>
        <begin position="54"/>
        <end position="319"/>
    </location>
</feature>
<dbReference type="PROSITE" id="PS00584">
    <property type="entry name" value="PFKB_KINASES_2"/>
    <property type="match status" value="1"/>
</dbReference>
<keyword evidence="6" id="KW-1185">Reference proteome</keyword>
<dbReference type="EMBL" id="NSKE01000005">
    <property type="protein sequence ID" value="PAU94133.1"/>
    <property type="molecule type" value="Genomic_DNA"/>
</dbReference>
<evidence type="ECO:0000313" key="5">
    <source>
        <dbReference type="EMBL" id="PAU94133.1"/>
    </source>
</evidence>
<evidence type="ECO:0000313" key="6">
    <source>
        <dbReference type="Proteomes" id="UP000218831"/>
    </source>
</evidence>
<keyword evidence="2" id="KW-0808">Transferase</keyword>
<dbReference type="Gene3D" id="3.40.1190.20">
    <property type="match status" value="1"/>
</dbReference>
<protein>
    <submittedName>
        <fullName evidence="5">Adenosine kinase</fullName>
    </submittedName>
</protein>
<dbReference type="PANTHER" id="PTHR43320">
    <property type="entry name" value="SUGAR KINASE"/>
    <property type="match status" value="1"/>
</dbReference>
<comment type="caution">
    <text evidence="5">The sequence shown here is derived from an EMBL/GenBank/DDBJ whole genome shotgun (WGS) entry which is preliminary data.</text>
</comment>
<keyword evidence="3 5" id="KW-0418">Kinase</keyword>
<dbReference type="GO" id="GO:0016301">
    <property type="term" value="F:kinase activity"/>
    <property type="evidence" value="ECO:0007669"/>
    <property type="project" value="UniProtKB-KW"/>
</dbReference>
<organism evidence="5 6">
    <name type="scientific">Fodinibius salipaludis</name>
    <dbReference type="NCBI Taxonomy" id="2032627"/>
    <lineage>
        <taxon>Bacteria</taxon>
        <taxon>Pseudomonadati</taxon>
        <taxon>Balneolota</taxon>
        <taxon>Balneolia</taxon>
        <taxon>Balneolales</taxon>
        <taxon>Balneolaceae</taxon>
        <taxon>Fodinibius</taxon>
    </lineage>
</organism>
<dbReference type="CDD" id="cd01168">
    <property type="entry name" value="adenosine_kinase"/>
    <property type="match status" value="1"/>
</dbReference>
<name>A0A2A2GBA4_9BACT</name>
<proteinExistence type="inferred from homology"/>
<evidence type="ECO:0000256" key="1">
    <source>
        <dbReference type="ARBA" id="ARBA00010688"/>
    </source>
</evidence>
<comment type="similarity">
    <text evidence="1">Belongs to the carbohydrate kinase PfkB family.</text>
</comment>